<sequence>MTIDELAAVLRVHQGPFFHGTHSRCGCRRIVLTADEWARHVAEEQRAAVVKARTITTVEQLDALPMRSIVRCARGFAWAKHSPNPRLPSAVWYDAGCEDGQYPGEVPLPATVLYNPEADQ</sequence>
<dbReference type="EMBL" id="CP020809">
    <property type="protein sequence ID" value="ART68176.1"/>
    <property type="molecule type" value="Genomic_DNA"/>
</dbReference>
<dbReference type="KEGG" id="mdx:BTO20_05870"/>
<proteinExistence type="predicted"/>
<dbReference type="OrthoDB" id="4571973at2"/>
<accession>A0A1Y0BZ75</accession>
<dbReference type="AlphaFoldDB" id="A0A1Y0BZ75"/>
<protein>
    <submittedName>
        <fullName evidence="1">Uncharacterized protein</fullName>
    </submittedName>
</protein>
<keyword evidence="2" id="KW-1185">Reference proteome</keyword>
<dbReference type="RefSeq" id="WP_087074169.1">
    <property type="nucleotide sequence ID" value="NZ_CP020809.1"/>
</dbReference>
<organism evidence="1 2">
    <name type="scientific">Mycobacterium dioxanotrophicus</name>
    <dbReference type="NCBI Taxonomy" id="482462"/>
    <lineage>
        <taxon>Bacteria</taxon>
        <taxon>Bacillati</taxon>
        <taxon>Actinomycetota</taxon>
        <taxon>Actinomycetes</taxon>
        <taxon>Mycobacteriales</taxon>
        <taxon>Mycobacteriaceae</taxon>
        <taxon>Mycobacterium</taxon>
    </lineage>
</organism>
<gene>
    <name evidence="1" type="ORF">BTO20_05870</name>
</gene>
<dbReference type="Proteomes" id="UP000195331">
    <property type="component" value="Chromosome"/>
</dbReference>
<name>A0A1Y0BZ75_9MYCO</name>
<evidence type="ECO:0000313" key="1">
    <source>
        <dbReference type="EMBL" id="ART68176.1"/>
    </source>
</evidence>
<reference evidence="1 2" key="1">
    <citation type="submission" date="2017-04" db="EMBL/GenBank/DDBJ databases">
        <title>Whole Genome Sequence of 1,4-Dioxane Degrading Bacterium Mycobacterium dioxanotrophicus PH-06.</title>
        <authorList>
            <person name="He Y."/>
        </authorList>
    </citation>
    <scope>NUCLEOTIDE SEQUENCE [LARGE SCALE GENOMIC DNA]</scope>
    <source>
        <strain evidence="1 2">PH-06</strain>
    </source>
</reference>
<evidence type="ECO:0000313" key="2">
    <source>
        <dbReference type="Proteomes" id="UP000195331"/>
    </source>
</evidence>